<dbReference type="PANTHER" id="PTHR42701:SF1">
    <property type="entry name" value="IMIDAZOLE GLYCEROL PHOSPHATE SYNTHASE SUBUNIT HISH"/>
    <property type="match status" value="1"/>
</dbReference>
<comment type="function">
    <text evidence="10">IGPS catalyzes the conversion of PRFAR and glutamine to IGP, AICAR and glutamate. The HisH subunit catalyzes the hydrolysis of glutamine to glutamate and ammonia as part of the synthesis of IGP and AICAR. The resulting ammonia molecule is channeled to the active site of HisF.</text>
</comment>
<dbReference type="PROSITE" id="PS51273">
    <property type="entry name" value="GATASE_TYPE_1"/>
    <property type="match status" value="1"/>
</dbReference>
<evidence type="ECO:0000256" key="8">
    <source>
        <dbReference type="ARBA" id="ARBA00047838"/>
    </source>
</evidence>
<evidence type="ECO:0000256" key="2">
    <source>
        <dbReference type="ARBA" id="ARBA00011152"/>
    </source>
</evidence>
<evidence type="ECO:0000313" key="14">
    <source>
        <dbReference type="Proteomes" id="UP000027982"/>
    </source>
</evidence>
<dbReference type="HAMAP" id="MF_00278">
    <property type="entry name" value="HisH"/>
    <property type="match status" value="1"/>
</dbReference>
<dbReference type="SUPFAM" id="SSF52317">
    <property type="entry name" value="Class I glutamine amidotransferase-like"/>
    <property type="match status" value="1"/>
</dbReference>
<dbReference type="GO" id="GO:0016829">
    <property type="term" value="F:lyase activity"/>
    <property type="evidence" value="ECO:0007669"/>
    <property type="project" value="UniProtKB-KW"/>
</dbReference>
<dbReference type="GO" id="GO:0005737">
    <property type="term" value="C:cytoplasm"/>
    <property type="evidence" value="ECO:0007669"/>
    <property type="project" value="UniProtKB-SubCell"/>
</dbReference>
<evidence type="ECO:0000256" key="1">
    <source>
        <dbReference type="ARBA" id="ARBA00005091"/>
    </source>
</evidence>
<dbReference type="GO" id="GO:0000105">
    <property type="term" value="P:L-histidine biosynthetic process"/>
    <property type="evidence" value="ECO:0007669"/>
    <property type="project" value="UniProtKB-UniRule"/>
</dbReference>
<comment type="subcellular location">
    <subcellularLocation>
        <location evidence="10">Cytoplasm</location>
    </subcellularLocation>
</comment>
<comment type="pathway">
    <text evidence="1 10">Amino-acid biosynthesis; L-histidine biosynthesis; L-histidine from 5-phospho-alpha-D-ribose 1-diphosphate: step 5/9.</text>
</comment>
<keyword evidence="14" id="KW-1185">Reference proteome</keyword>
<dbReference type="Pfam" id="PF00117">
    <property type="entry name" value="GATase"/>
    <property type="match status" value="1"/>
</dbReference>
<dbReference type="Gene3D" id="3.40.50.880">
    <property type="match status" value="1"/>
</dbReference>
<organism evidence="13 14">
    <name type="scientific">Fimbriimonas ginsengisoli Gsoil 348</name>
    <dbReference type="NCBI Taxonomy" id="661478"/>
    <lineage>
        <taxon>Bacteria</taxon>
        <taxon>Bacillati</taxon>
        <taxon>Armatimonadota</taxon>
        <taxon>Fimbriimonadia</taxon>
        <taxon>Fimbriimonadales</taxon>
        <taxon>Fimbriimonadaceae</taxon>
        <taxon>Fimbriimonas</taxon>
    </lineage>
</organism>
<feature type="active site" evidence="10 11">
    <location>
        <position position="180"/>
    </location>
</feature>
<dbReference type="InterPro" id="IPR029062">
    <property type="entry name" value="Class_I_gatase-like"/>
</dbReference>
<name>A0A068NZ03_FIMGI</name>
<evidence type="ECO:0000256" key="6">
    <source>
        <dbReference type="ARBA" id="ARBA00023102"/>
    </source>
</evidence>
<reference evidence="13 14" key="1">
    <citation type="journal article" date="2014" name="PLoS ONE">
        <title>The first complete genome sequence of the class fimbriimonadia in the phylum armatimonadetes.</title>
        <authorList>
            <person name="Hu Z.Y."/>
            <person name="Wang Y.Z."/>
            <person name="Im W.T."/>
            <person name="Wang S.Y."/>
            <person name="Zhao G.P."/>
            <person name="Zheng H.J."/>
            <person name="Quan Z.X."/>
        </authorList>
    </citation>
    <scope>NUCLEOTIDE SEQUENCE [LARGE SCALE GENOMIC DNA]</scope>
    <source>
        <strain evidence="13">Gsoil 348</strain>
    </source>
</reference>
<dbReference type="STRING" id="661478.OP10G_4356"/>
<comment type="catalytic activity">
    <reaction evidence="9 10">
        <text>L-glutamine + H2O = L-glutamate + NH4(+)</text>
        <dbReference type="Rhea" id="RHEA:15889"/>
        <dbReference type="ChEBI" id="CHEBI:15377"/>
        <dbReference type="ChEBI" id="CHEBI:28938"/>
        <dbReference type="ChEBI" id="CHEBI:29985"/>
        <dbReference type="ChEBI" id="CHEBI:58359"/>
        <dbReference type="EC" id="3.5.1.2"/>
    </reaction>
</comment>
<keyword evidence="7 10" id="KW-0456">Lyase</keyword>
<keyword evidence="3 10" id="KW-0028">Amino-acid biosynthesis</keyword>
<dbReference type="AlphaFoldDB" id="A0A068NZ03"/>
<evidence type="ECO:0000259" key="12">
    <source>
        <dbReference type="Pfam" id="PF00117"/>
    </source>
</evidence>
<keyword evidence="5 10" id="KW-0315">Glutamine amidotransferase</keyword>
<dbReference type="HOGENOM" id="CLU_071837_2_2_0"/>
<dbReference type="EMBL" id="CP007139">
    <property type="protein sequence ID" value="AIE87724.1"/>
    <property type="molecule type" value="Genomic_DNA"/>
</dbReference>
<dbReference type="eggNOG" id="COG0118">
    <property type="taxonomic scope" value="Bacteria"/>
</dbReference>
<keyword evidence="4 10" id="KW-0378">Hydrolase</keyword>
<sequence length="196" mass="21047">MITILDYGMGNIRSVEKALESLGAACQVRSDLAGCDRLIIPGVGAFGAAMERVGPLAGEIRAFAATGAPVLGICLGQQLLFDSSEELGEHQGLGLIPGRVRYFPPDMGLKVPHMGWSPITICRQDGIGRNVKDGEQAYFVHSLYTDCADKNDVAAVANYGIPFAAMVQRENIYGAQFHPEKSGDVGMRILRSFLEC</sequence>
<evidence type="ECO:0000256" key="3">
    <source>
        <dbReference type="ARBA" id="ARBA00022605"/>
    </source>
</evidence>
<feature type="active site" evidence="10 11">
    <location>
        <position position="178"/>
    </location>
</feature>
<gene>
    <name evidence="10" type="primary">hisH</name>
    <name evidence="13" type="ORF">OP10G_4356</name>
</gene>
<dbReference type="CDD" id="cd01748">
    <property type="entry name" value="GATase1_IGP_Synthase"/>
    <property type="match status" value="1"/>
</dbReference>
<dbReference type="NCBIfam" id="TIGR01855">
    <property type="entry name" value="IMP_synth_hisH"/>
    <property type="match status" value="1"/>
</dbReference>
<dbReference type="EC" id="4.3.2.10" evidence="10"/>
<feature type="active site" description="Nucleophile" evidence="10 11">
    <location>
        <position position="74"/>
    </location>
</feature>
<dbReference type="EC" id="3.5.1.2" evidence="10"/>
<evidence type="ECO:0000256" key="11">
    <source>
        <dbReference type="PIRSR" id="PIRSR000495-1"/>
    </source>
</evidence>
<dbReference type="KEGG" id="fgi:OP10G_4356"/>
<dbReference type="UniPathway" id="UPA00031">
    <property type="reaction ID" value="UER00010"/>
</dbReference>
<evidence type="ECO:0000256" key="5">
    <source>
        <dbReference type="ARBA" id="ARBA00022962"/>
    </source>
</evidence>
<keyword evidence="10" id="KW-0963">Cytoplasm</keyword>
<dbReference type="InterPro" id="IPR017926">
    <property type="entry name" value="GATASE"/>
</dbReference>
<dbReference type="InterPro" id="IPR010139">
    <property type="entry name" value="Imidazole-glycPsynth_HisH"/>
</dbReference>
<protein>
    <recommendedName>
        <fullName evidence="10">Imidazole glycerol phosphate synthase subunit HisH</fullName>
        <ecNumber evidence="10">4.3.2.10</ecNumber>
    </recommendedName>
    <alternativeName>
        <fullName evidence="10">IGP synthase glutaminase subunit</fullName>
        <ecNumber evidence="10">3.5.1.2</ecNumber>
    </alternativeName>
    <alternativeName>
        <fullName evidence="10">IGP synthase subunit HisH</fullName>
    </alternativeName>
    <alternativeName>
        <fullName evidence="10">ImGP synthase subunit HisH</fullName>
        <shortName evidence="10">IGPS subunit HisH</shortName>
    </alternativeName>
</protein>
<dbReference type="GO" id="GO:0004359">
    <property type="term" value="F:glutaminase activity"/>
    <property type="evidence" value="ECO:0007669"/>
    <property type="project" value="UniProtKB-EC"/>
</dbReference>
<dbReference type="PIRSF" id="PIRSF000495">
    <property type="entry name" value="Amidotransf_hisH"/>
    <property type="match status" value="1"/>
</dbReference>
<keyword evidence="6 10" id="KW-0368">Histidine biosynthesis</keyword>
<dbReference type="GO" id="GO:0000107">
    <property type="term" value="F:imidazoleglycerol-phosphate synthase activity"/>
    <property type="evidence" value="ECO:0007669"/>
    <property type="project" value="UniProtKB-UniRule"/>
</dbReference>
<dbReference type="PANTHER" id="PTHR42701">
    <property type="entry name" value="IMIDAZOLE GLYCEROL PHOSPHATE SYNTHASE SUBUNIT HISH"/>
    <property type="match status" value="1"/>
</dbReference>
<feature type="domain" description="Glutamine amidotransferase" evidence="12">
    <location>
        <begin position="4"/>
        <end position="193"/>
    </location>
</feature>
<dbReference type="OrthoDB" id="9807137at2"/>
<evidence type="ECO:0000256" key="9">
    <source>
        <dbReference type="ARBA" id="ARBA00049534"/>
    </source>
</evidence>
<dbReference type="Proteomes" id="UP000027982">
    <property type="component" value="Chromosome"/>
</dbReference>
<evidence type="ECO:0000256" key="4">
    <source>
        <dbReference type="ARBA" id="ARBA00022801"/>
    </source>
</evidence>
<comment type="catalytic activity">
    <reaction evidence="8 10">
        <text>5-[(5-phospho-1-deoxy-D-ribulos-1-ylimino)methylamino]-1-(5-phospho-beta-D-ribosyl)imidazole-4-carboxamide + L-glutamine = D-erythro-1-(imidazol-4-yl)glycerol 3-phosphate + 5-amino-1-(5-phospho-beta-D-ribosyl)imidazole-4-carboxamide + L-glutamate + H(+)</text>
        <dbReference type="Rhea" id="RHEA:24793"/>
        <dbReference type="ChEBI" id="CHEBI:15378"/>
        <dbReference type="ChEBI" id="CHEBI:29985"/>
        <dbReference type="ChEBI" id="CHEBI:58278"/>
        <dbReference type="ChEBI" id="CHEBI:58359"/>
        <dbReference type="ChEBI" id="CHEBI:58475"/>
        <dbReference type="ChEBI" id="CHEBI:58525"/>
        <dbReference type="EC" id="4.3.2.10"/>
    </reaction>
</comment>
<evidence type="ECO:0000313" key="13">
    <source>
        <dbReference type="EMBL" id="AIE87724.1"/>
    </source>
</evidence>
<proteinExistence type="inferred from homology"/>
<keyword evidence="13" id="KW-0808">Transferase</keyword>
<evidence type="ECO:0000256" key="10">
    <source>
        <dbReference type="HAMAP-Rule" id="MF_00278"/>
    </source>
</evidence>
<evidence type="ECO:0000256" key="7">
    <source>
        <dbReference type="ARBA" id="ARBA00023239"/>
    </source>
</evidence>
<dbReference type="RefSeq" id="WP_025228393.1">
    <property type="nucleotide sequence ID" value="NZ_CP007139.1"/>
</dbReference>
<comment type="subunit">
    <text evidence="2 10">Heterodimer of HisH and HisF.</text>
</comment>
<accession>A0A068NZ03</accession>